<dbReference type="InterPro" id="IPR004045">
    <property type="entry name" value="Glutathione_S-Trfase_N"/>
</dbReference>
<proteinExistence type="inferred from homology"/>
<evidence type="ECO:0000256" key="1">
    <source>
        <dbReference type="ARBA" id="ARBA00012452"/>
    </source>
</evidence>
<dbReference type="FunFam" id="3.40.30.10:FF:000258">
    <property type="entry name" value="Glutathione S-transferase"/>
    <property type="match status" value="1"/>
</dbReference>
<dbReference type="Proteomes" id="UP001620626">
    <property type="component" value="Unassembled WGS sequence"/>
</dbReference>
<organism evidence="8 9">
    <name type="scientific">Heterodera trifolii</name>
    <dbReference type="NCBI Taxonomy" id="157864"/>
    <lineage>
        <taxon>Eukaryota</taxon>
        <taxon>Metazoa</taxon>
        <taxon>Ecdysozoa</taxon>
        <taxon>Nematoda</taxon>
        <taxon>Chromadorea</taxon>
        <taxon>Rhabditida</taxon>
        <taxon>Tylenchina</taxon>
        <taxon>Tylenchomorpha</taxon>
        <taxon>Tylenchoidea</taxon>
        <taxon>Heteroderidae</taxon>
        <taxon>Heteroderinae</taxon>
        <taxon>Heterodera</taxon>
    </lineage>
</organism>
<dbReference type="InterPro" id="IPR050213">
    <property type="entry name" value="GST_superfamily"/>
</dbReference>
<dbReference type="Pfam" id="PF14497">
    <property type="entry name" value="GST_C_3"/>
    <property type="match status" value="1"/>
</dbReference>
<accession>A0ABD2M723</accession>
<dbReference type="PANTHER" id="PTHR11571">
    <property type="entry name" value="GLUTATHIONE S-TRANSFERASE"/>
    <property type="match status" value="1"/>
</dbReference>
<dbReference type="CDD" id="cd03192">
    <property type="entry name" value="GST_C_Sigma_like"/>
    <property type="match status" value="1"/>
</dbReference>
<dbReference type="SFLD" id="SFLDG00363">
    <property type="entry name" value="AMPS_(cytGST):_Alpha-__Mu-__Pi"/>
    <property type="match status" value="1"/>
</dbReference>
<dbReference type="EMBL" id="JBICBT010000103">
    <property type="protein sequence ID" value="KAL3123338.1"/>
    <property type="molecule type" value="Genomic_DNA"/>
</dbReference>
<feature type="domain" description="GST N-terminal" evidence="6">
    <location>
        <begin position="3"/>
        <end position="82"/>
    </location>
</feature>
<dbReference type="SUPFAM" id="SSF52833">
    <property type="entry name" value="Thioredoxin-like"/>
    <property type="match status" value="1"/>
</dbReference>
<dbReference type="PANTHER" id="PTHR11571:SF224">
    <property type="entry name" value="HEMATOPOIETIC PROSTAGLANDIN D SYNTHASE"/>
    <property type="match status" value="1"/>
</dbReference>
<dbReference type="CDD" id="cd03039">
    <property type="entry name" value="GST_N_Sigma_like"/>
    <property type="match status" value="1"/>
</dbReference>
<dbReference type="InterPro" id="IPR040079">
    <property type="entry name" value="Glutathione_S-Trfase"/>
</dbReference>
<dbReference type="InterPro" id="IPR004046">
    <property type="entry name" value="GST_C"/>
</dbReference>
<dbReference type="InterPro" id="IPR036282">
    <property type="entry name" value="Glutathione-S-Trfase_C_sf"/>
</dbReference>
<dbReference type="Pfam" id="PF02798">
    <property type="entry name" value="GST_N"/>
    <property type="match status" value="1"/>
</dbReference>
<keyword evidence="2" id="KW-0808">Transferase</keyword>
<dbReference type="PROSITE" id="PS50405">
    <property type="entry name" value="GST_CTER"/>
    <property type="match status" value="1"/>
</dbReference>
<dbReference type="SFLD" id="SFLDS00019">
    <property type="entry name" value="Glutathione_Transferase_(cytos"/>
    <property type="match status" value="1"/>
</dbReference>
<comment type="catalytic activity">
    <reaction evidence="4">
        <text>RX + glutathione = an S-substituted glutathione + a halide anion + H(+)</text>
        <dbReference type="Rhea" id="RHEA:16437"/>
        <dbReference type="ChEBI" id="CHEBI:15378"/>
        <dbReference type="ChEBI" id="CHEBI:16042"/>
        <dbReference type="ChEBI" id="CHEBI:17792"/>
        <dbReference type="ChEBI" id="CHEBI:57925"/>
        <dbReference type="ChEBI" id="CHEBI:90779"/>
        <dbReference type="EC" id="2.5.1.18"/>
    </reaction>
</comment>
<dbReference type="EC" id="2.5.1.18" evidence="1"/>
<keyword evidence="9" id="KW-1185">Reference proteome</keyword>
<dbReference type="PROSITE" id="PS50404">
    <property type="entry name" value="GST_NTER"/>
    <property type="match status" value="1"/>
</dbReference>
<dbReference type="InterPro" id="IPR010987">
    <property type="entry name" value="Glutathione-S-Trfase_C-like"/>
</dbReference>
<evidence type="ECO:0000313" key="9">
    <source>
        <dbReference type="Proteomes" id="UP001620626"/>
    </source>
</evidence>
<sequence length="210" mass="24903">MVQQYKLYYFDLRGLCEPIRLLLHYVGQPFEDIRFKDMEEWEKTYKPKFFYGKVPVLEVNGKPLAQSATILRYLAQKFELAGKDKWEKAKANEIIDFQKDANTEMMPYLMVKIGRREGDLDKLRNEVFEPMAKRVLPLFEKLLKESGSGYMLKSGLSMVDFQVANFLYTFTMLEPDAINAYPELIKYVDRVHALPQLQKYLKQRPEDRYQ</sequence>
<dbReference type="SFLD" id="SFLDG01205">
    <property type="entry name" value="AMPS.1"/>
    <property type="match status" value="1"/>
</dbReference>
<comment type="similarity">
    <text evidence="3">Belongs to the GST superfamily. Sigma family.</text>
</comment>
<dbReference type="FunFam" id="1.20.1050.10:FF:000031">
    <property type="entry name" value="Glutathione S-Transferase"/>
    <property type="match status" value="1"/>
</dbReference>
<dbReference type="InterPro" id="IPR036249">
    <property type="entry name" value="Thioredoxin-like_sf"/>
</dbReference>
<dbReference type="GO" id="GO:0005737">
    <property type="term" value="C:cytoplasm"/>
    <property type="evidence" value="ECO:0007669"/>
    <property type="project" value="UniProtKB-ARBA"/>
</dbReference>
<evidence type="ECO:0000256" key="4">
    <source>
        <dbReference type="ARBA" id="ARBA00047960"/>
    </source>
</evidence>
<reference evidence="8 9" key="1">
    <citation type="submission" date="2024-10" db="EMBL/GenBank/DDBJ databases">
        <authorList>
            <person name="Kim D."/>
        </authorList>
    </citation>
    <scope>NUCLEOTIDE SEQUENCE [LARGE SCALE GENOMIC DNA]</scope>
    <source>
        <strain evidence="8">BH-2024</strain>
    </source>
</reference>
<evidence type="ECO:0000259" key="7">
    <source>
        <dbReference type="PROSITE" id="PS50405"/>
    </source>
</evidence>
<dbReference type="Gene3D" id="1.20.1050.10">
    <property type="match status" value="1"/>
</dbReference>
<dbReference type="GO" id="GO:0004364">
    <property type="term" value="F:glutathione transferase activity"/>
    <property type="evidence" value="ECO:0007669"/>
    <property type="project" value="UniProtKB-EC"/>
</dbReference>
<evidence type="ECO:0000256" key="2">
    <source>
        <dbReference type="ARBA" id="ARBA00022679"/>
    </source>
</evidence>
<evidence type="ECO:0000259" key="6">
    <source>
        <dbReference type="PROSITE" id="PS50404"/>
    </source>
</evidence>
<name>A0ABD2M723_9BILA</name>
<evidence type="ECO:0000313" key="8">
    <source>
        <dbReference type="EMBL" id="KAL3123338.1"/>
    </source>
</evidence>
<evidence type="ECO:0000256" key="3">
    <source>
        <dbReference type="ARBA" id="ARBA00038317"/>
    </source>
</evidence>
<dbReference type="Gene3D" id="3.40.30.10">
    <property type="entry name" value="Glutaredoxin"/>
    <property type="match status" value="1"/>
</dbReference>
<comment type="caution">
    <text evidence="8">The sequence shown here is derived from an EMBL/GenBank/DDBJ whole genome shotgun (WGS) entry which is preliminary data.</text>
</comment>
<dbReference type="SUPFAM" id="SSF47616">
    <property type="entry name" value="GST C-terminal domain-like"/>
    <property type="match status" value="1"/>
</dbReference>
<evidence type="ECO:0000256" key="5">
    <source>
        <dbReference type="ARBA" id="ARBA00078118"/>
    </source>
</evidence>
<dbReference type="AlphaFoldDB" id="A0ABD2M723"/>
<protein>
    <recommendedName>
        <fullName evidence="1">glutathione transferase</fullName>
        <ecNumber evidence="1">2.5.1.18</ecNumber>
    </recommendedName>
    <alternativeName>
        <fullName evidence="5">GST class-sigma</fullName>
    </alternativeName>
</protein>
<gene>
    <name evidence="8" type="ORF">niasHT_009481</name>
</gene>
<feature type="domain" description="GST C-terminal" evidence="7">
    <location>
        <begin position="84"/>
        <end position="209"/>
    </location>
</feature>